<keyword evidence="2" id="KW-1185">Reference proteome</keyword>
<proteinExistence type="predicted"/>
<sequence length="105" mass="12106">MLIYFSPKEKVEILPDAKLNTPYSTIVNFSDQRTYPEDLVFKISPANSGLSIKSVDEDMYDTVIISGTPKVKQDVLIEIFYVIMGSVGFFESHEQKKYYQIRVKE</sequence>
<evidence type="ECO:0000313" key="2">
    <source>
        <dbReference type="Proteomes" id="UP000193466"/>
    </source>
</evidence>
<evidence type="ECO:0000313" key="1">
    <source>
        <dbReference type="EMBL" id="OSI08092.1"/>
    </source>
</evidence>
<name>A0ABX3WCM9_9NEIS</name>
<dbReference type="Proteomes" id="UP000193466">
    <property type="component" value="Unassembled WGS sequence"/>
</dbReference>
<organism evidence="1 2">
    <name type="scientific">Neisseria zoodegmatis</name>
    <dbReference type="NCBI Taxonomy" id="326523"/>
    <lineage>
        <taxon>Bacteria</taxon>
        <taxon>Pseudomonadati</taxon>
        <taxon>Pseudomonadota</taxon>
        <taxon>Betaproteobacteria</taxon>
        <taxon>Neisseriales</taxon>
        <taxon>Neisseriaceae</taxon>
        <taxon>Neisseria</taxon>
    </lineage>
</organism>
<reference evidence="1 2" key="1">
    <citation type="submission" date="2017-01" db="EMBL/GenBank/DDBJ databases">
        <authorList>
            <person name="Wolfgang W.J."/>
            <person name="Cole J."/>
            <person name="Wroblewski D."/>
            <person name="Mcginnis J."/>
            <person name="Musser K.A."/>
        </authorList>
    </citation>
    <scope>NUCLEOTIDE SEQUENCE [LARGE SCALE GENOMIC DNA]</scope>
    <source>
        <strain evidence="1 2">DSM 21643</strain>
    </source>
</reference>
<accession>A0ABX3WCM9</accession>
<comment type="caution">
    <text evidence="1">The sequence shown here is derived from an EMBL/GenBank/DDBJ whole genome shotgun (WGS) entry which is preliminary data.</text>
</comment>
<dbReference type="EMBL" id="MTBM01000024">
    <property type="protein sequence ID" value="OSI08092.1"/>
    <property type="molecule type" value="Genomic_DNA"/>
</dbReference>
<protein>
    <submittedName>
        <fullName evidence="1">Uncharacterized protein</fullName>
    </submittedName>
</protein>
<gene>
    <name evidence="1" type="ORF">BWD10_11695</name>
</gene>